<dbReference type="Gene3D" id="3.40.50.150">
    <property type="entry name" value="Vaccinia Virus protein VP39"/>
    <property type="match status" value="1"/>
</dbReference>
<dbReference type="InterPro" id="IPR029063">
    <property type="entry name" value="SAM-dependent_MTases_sf"/>
</dbReference>
<evidence type="ECO:0000313" key="3">
    <source>
        <dbReference type="Proteomes" id="UP000060787"/>
    </source>
</evidence>
<dbReference type="PATRIC" id="fig|84531.8.peg.3671"/>
<dbReference type="STRING" id="84531.LA76x_3653"/>
<proteinExistence type="predicted"/>
<dbReference type="Pfam" id="PF08242">
    <property type="entry name" value="Methyltransf_12"/>
    <property type="match status" value="1"/>
</dbReference>
<dbReference type="InterPro" id="IPR013217">
    <property type="entry name" value="Methyltransf_12"/>
</dbReference>
<dbReference type="SUPFAM" id="SSF53335">
    <property type="entry name" value="S-adenosyl-L-methionine-dependent methyltransferases"/>
    <property type="match status" value="1"/>
</dbReference>
<protein>
    <submittedName>
        <fullName evidence="2">Methyltransferase domain protein</fullName>
    </submittedName>
</protein>
<name>A0A0S2FDZ1_LYSAN</name>
<dbReference type="EMBL" id="CP011129">
    <property type="protein sequence ID" value="ALN81775.1"/>
    <property type="molecule type" value="Genomic_DNA"/>
</dbReference>
<dbReference type="AlphaFoldDB" id="A0A0S2FDZ1"/>
<keyword evidence="2" id="KW-0808">Transferase</keyword>
<gene>
    <name evidence="2" type="ORF">LA76x_3653</name>
</gene>
<keyword evidence="3" id="KW-1185">Reference proteome</keyword>
<sequence length="175" mass="18808">MQARTPDRILWAVERLDPAAADELLEIGCGNGAAVASICPRLDRGRITAIDRSPAAIAAATRRNAAHIASGKAVFLATELACFESSAHRFDKAFAVNVNVFWLRPTVELRVLARVLKPGGALCLVFQPPSESQLDSIATACAERLVAQGFVAIRTVRHRLENGAAVCVHALWGER</sequence>
<reference evidence="2 3" key="1">
    <citation type="journal article" date="2015" name="BMC Genomics">
        <title>Comparative genomics and metabolic profiling of the genus Lysobacter.</title>
        <authorList>
            <person name="de Bruijn I."/>
            <person name="Cheng X."/>
            <person name="de Jager V."/>
            <person name="Exposito R.G."/>
            <person name="Watrous J."/>
            <person name="Patel N."/>
            <person name="Postma J."/>
            <person name="Dorrestein P.C."/>
            <person name="Kobayashi D."/>
            <person name="Raaijmakers J.M."/>
        </authorList>
    </citation>
    <scope>NUCLEOTIDE SEQUENCE [LARGE SCALE GENOMIC DNA]</scope>
    <source>
        <strain evidence="2 3">76</strain>
    </source>
</reference>
<dbReference type="CDD" id="cd02440">
    <property type="entry name" value="AdoMet_MTases"/>
    <property type="match status" value="1"/>
</dbReference>
<accession>A0A0S2FDZ1</accession>
<dbReference type="Proteomes" id="UP000060787">
    <property type="component" value="Chromosome"/>
</dbReference>
<feature type="domain" description="Methyltransferase type 12" evidence="1">
    <location>
        <begin position="25"/>
        <end position="122"/>
    </location>
</feature>
<dbReference type="GO" id="GO:0008168">
    <property type="term" value="F:methyltransferase activity"/>
    <property type="evidence" value="ECO:0007669"/>
    <property type="project" value="UniProtKB-KW"/>
</dbReference>
<evidence type="ECO:0000313" key="2">
    <source>
        <dbReference type="EMBL" id="ALN81775.1"/>
    </source>
</evidence>
<evidence type="ECO:0000259" key="1">
    <source>
        <dbReference type="Pfam" id="PF08242"/>
    </source>
</evidence>
<dbReference type="GO" id="GO:0032259">
    <property type="term" value="P:methylation"/>
    <property type="evidence" value="ECO:0007669"/>
    <property type="project" value="UniProtKB-KW"/>
</dbReference>
<organism evidence="2 3">
    <name type="scientific">Lysobacter antibioticus</name>
    <dbReference type="NCBI Taxonomy" id="84531"/>
    <lineage>
        <taxon>Bacteria</taxon>
        <taxon>Pseudomonadati</taxon>
        <taxon>Pseudomonadota</taxon>
        <taxon>Gammaproteobacteria</taxon>
        <taxon>Lysobacterales</taxon>
        <taxon>Lysobacteraceae</taxon>
        <taxon>Lysobacter</taxon>
    </lineage>
</organism>
<dbReference type="KEGG" id="lab:LA76x_3653"/>
<keyword evidence="2" id="KW-0489">Methyltransferase</keyword>
<dbReference type="RefSeq" id="WP_057918721.1">
    <property type="nucleotide sequence ID" value="NZ_CP011129.1"/>
</dbReference>